<dbReference type="Proteomes" id="UP000075714">
    <property type="component" value="Unassembled WGS sequence"/>
</dbReference>
<evidence type="ECO:0008006" key="4">
    <source>
        <dbReference type="Google" id="ProtNLM"/>
    </source>
</evidence>
<keyword evidence="3" id="KW-1185">Reference proteome</keyword>
<protein>
    <recommendedName>
        <fullName evidence="4">BAT2 N-terminal domain-containing protein</fullName>
    </recommendedName>
</protein>
<feature type="compositionally biased region" description="Low complexity" evidence="1">
    <location>
        <begin position="517"/>
        <end position="547"/>
    </location>
</feature>
<feature type="compositionally biased region" description="Basic and acidic residues" evidence="1">
    <location>
        <begin position="160"/>
        <end position="193"/>
    </location>
</feature>
<dbReference type="AlphaFoldDB" id="A0A150GTK0"/>
<feature type="compositionally biased region" description="Low complexity" evidence="1">
    <location>
        <begin position="779"/>
        <end position="802"/>
    </location>
</feature>
<dbReference type="OrthoDB" id="1939715at2759"/>
<feature type="compositionally biased region" description="Basic and acidic residues" evidence="1">
    <location>
        <begin position="122"/>
        <end position="132"/>
    </location>
</feature>
<feature type="compositionally biased region" description="Polar residues" evidence="1">
    <location>
        <begin position="315"/>
        <end position="326"/>
    </location>
</feature>
<feature type="region of interest" description="Disordered" evidence="1">
    <location>
        <begin position="824"/>
        <end position="875"/>
    </location>
</feature>
<organism evidence="2 3">
    <name type="scientific">Gonium pectorale</name>
    <name type="common">Green alga</name>
    <dbReference type="NCBI Taxonomy" id="33097"/>
    <lineage>
        <taxon>Eukaryota</taxon>
        <taxon>Viridiplantae</taxon>
        <taxon>Chlorophyta</taxon>
        <taxon>core chlorophytes</taxon>
        <taxon>Chlorophyceae</taxon>
        <taxon>CS clade</taxon>
        <taxon>Chlamydomonadales</taxon>
        <taxon>Volvocaceae</taxon>
        <taxon>Gonium</taxon>
    </lineage>
</organism>
<feature type="region of interest" description="Disordered" evidence="1">
    <location>
        <begin position="1"/>
        <end position="21"/>
    </location>
</feature>
<feature type="region of interest" description="Disordered" evidence="1">
    <location>
        <begin position="745"/>
        <end position="810"/>
    </location>
</feature>
<gene>
    <name evidence="2" type="ORF">GPECTOR_7g1079</name>
</gene>
<proteinExistence type="predicted"/>
<comment type="caution">
    <text evidence="2">The sequence shown here is derived from an EMBL/GenBank/DDBJ whole genome shotgun (WGS) entry which is preliminary data.</text>
</comment>
<feature type="region of interest" description="Disordered" evidence="1">
    <location>
        <begin position="53"/>
        <end position="283"/>
    </location>
</feature>
<evidence type="ECO:0000256" key="1">
    <source>
        <dbReference type="SAM" id="MobiDB-lite"/>
    </source>
</evidence>
<feature type="region of interest" description="Disordered" evidence="1">
    <location>
        <begin position="297"/>
        <end position="326"/>
    </location>
</feature>
<feature type="compositionally biased region" description="Low complexity" evidence="1">
    <location>
        <begin position="257"/>
        <end position="269"/>
    </location>
</feature>
<evidence type="ECO:0000313" key="3">
    <source>
        <dbReference type="Proteomes" id="UP000075714"/>
    </source>
</evidence>
<name>A0A150GTK0_GONPE</name>
<evidence type="ECO:0000313" key="2">
    <source>
        <dbReference type="EMBL" id="KXZ53187.1"/>
    </source>
</evidence>
<feature type="compositionally biased region" description="Low complexity" evidence="1">
    <location>
        <begin position="492"/>
        <end position="508"/>
    </location>
</feature>
<dbReference type="EMBL" id="LSYV01000008">
    <property type="protein sequence ID" value="KXZ53187.1"/>
    <property type="molecule type" value="Genomic_DNA"/>
</dbReference>
<feature type="compositionally biased region" description="Basic and acidic residues" evidence="1">
    <location>
        <begin position="274"/>
        <end position="283"/>
    </location>
</feature>
<feature type="region of interest" description="Disordered" evidence="1">
    <location>
        <begin position="474"/>
        <end position="554"/>
    </location>
</feature>
<accession>A0A150GTK0</accession>
<sequence>MSASKPDQKNQPPAKYANSNLNAVFAKPSAPAAAQSSTSGTINRNGMLVLSKRTTRAVSGAKVVVPKPVNLPSLKKDPRGWADDERAPTGGIRHGDWDDERRDWDRGSRDARFDPYGPPRPGHFDDHDEHPRGGRPYDSYGPPGRGGMYEYPPPPPPRRPGYERDAYERYERPTERYERPAERYERPAERYERPAFGGRFTDYDESLIPPPPPPRPPARDTRAPVASAAPEEEEEEDPERAAFEAELRNLQAEIGKPKAQALASKLAALDVEDEDRRRKEAAAAKLRALEESIAARSASKAKEAEADSKPASSAQPETSASATTGELSRRLAAVGTVGTPAGAAGVAAVAATTAQPRVLMQAVLMLLLREAAVGGVAVEQAASGAVEGEAAVVAGAAAAEKIPQQSAAAAVAASLAAAAAAAATAAASDPNSSSSLAWGNKIATDVAARTLDDPVVDTAVVNLPASLDPTPVIKPPGSLVGLGGQTFDRSVGPKPQQPQAQHQAGQGALLSKAPGTSQVQQAHVAAAAAMQQLQQHAQHSQHMQQQQDVTSKSVEVLDSGIPSLPADLNLDMLPAKPVGLASGLGNLGAGAGSMQSQDPSGALGGGYSAFGAGTDHTGGSGTPGAGAAPGGISMWSQPNALGGFGQANSGLQNPAVQAFYSAGPSPVFQNTNAGGASGGNNAGAGQAGPPLMGLMGQGPFGQGPFGAPFGPPGGGIRPFLPPSNQFSGLGANFLMQQPFLPTNKQPDWSIGLGSQNNNLAPPPLARPVDLGMPPQFMVQPSSSTQAGQAGSSGSGNTASGTDGTAGGSSGFGAALLGPGLASLSPPGGFGGGPKQATGLSHPGMKPGVPVAYGAPPQAPSQQQQSVGGGNKDARANLPDDIFDVRHAWVTEPLRDCRCPTWAPGLPWAWSKAALPVASGRLAAP</sequence>
<reference evidence="3" key="1">
    <citation type="journal article" date="2016" name="Nat. Commun.">
        <title>The Gonium pectorale genome demonstrates co-option of cell cycle regulation during the evolution of multicellularity.</title>
        <authorList>
            <person name="Hanschen E.R."/>
            <person name="Marriage T.N."/>
            <person name="Ferris P.J."/>
            <person name="Hamaji T."/>
            <person name="Toyoda A."/>
            <person name="Fujiyama A."/>
            <person name="Neme R."/>
            <person name="Noguchi H."/>
            <person name="Minakuchi Y."/>
            <person name="Suzuki M."/>
            <person name="Kawai-Toyooka H."/>
            <person name="Smith D.R."/>
            <person name="Sparks H."/>
            <person name="Anderson J."/>
            <person name="Bakaric R."/>
            <person name="Luria V."/>
            <person name="Karger A."/>
            <person name="Kirschner M.W."/>
            <person name="Durand P.M."/>
            <person name="Michod R.E."/>
            <person name="Nozaki H."/>
            <person name="Olson B.J."/>
        </authorList>
    </citation>
    <scope>NUCLEOTIDE SEQUENCE [LARGE SCALE GENOMIC DNA]</scope>
    <source>
        <strain evidence="3">NIES-2863</strain>
    </source>
</reference>
<dbReference type="STRING" id="33097.A0A150GTK0"/>
<feature type="compositionally biased region" description="Basic and acidic residues" evidence="1">
    <location>
        <begin position="74"/>
        <end position="113"/>
    </location>
</feature>